<dbReference type="SFLD" id="SFLDG01129">
    <property type="entry name" value="C1.5:_HAD__Beta-PGM__Phosphata"/>
    <property type="match status" value="1"/>
</dbReference>
<dbReference type="AlphaFoldDB" id="A0A1U9Z4E0"/>
<dbReference type="Gene3D" id="1.10.150.750">
    <property type="match status" value="1"/>
</dbReference>
<evidence type="ECO:0000313" key="3">
    <source>
        <dbReference type="Proteomes" id="UP000191135"/>
    </source>
</evidence>
<proteinExistence type="predicted"/>
<dbReference type="NCBIfam" id="TIGR01493">
    <property type="entry name" value="HAD-SF-IA-v2"/>
    <property type="match status" value="1"/>
</dbReference>
<dbReference type="InterPro" id="IPR051540">
    <property type="entry name" value="S-2-haloacid_dehalogenase"/>
</dbReference>
<dbReference type="EMBL" id="CP020330">
    <property type="protein sequence ID" value="AQZ52561.1"/>
    <property type="molecule type" value="Genomic_DNA"/>
</dbReference>
<name>A0A1U9Z4E0_9HYPH</name>
<dbReference type="PANTHER" id="PTHR43316">
    <property type="entry name" value="HYDROLASE, HALOACID DELAHOGENASE-RELATED"/>
    <property type="match status" value="1"/>
</dbReference>
<keyword evidence="1 2" id="KW-0378">Hydrolase</keyword>
<dbReference type="InterPro" id="IPR006439">
    <property type="entry name" value="HAD-SF_hydro_IA"/>
</dbReference>
<dbReference type="InterPro" id="IPR023214">
    <property type="entry name" value="HAD_sf"/>
</dbReference>
<dbReference type="InterPro" id="IPR036412">
    <property type="entry name" value="HAD-like_sf"/>
</dbReference>
<dbReference type="PANTHER" id="PTHR43316:SF3">
    <property type="entry name" value="HALOACID DEHALOGENASE, TYPE II (AFU_ORTHOLOGUE AFUA_2G07750)-RELATED"/>
    <property type="match status" value="1"/>
</dbReference>
<dbReference type="Pfam" id="PF00702">
    <property type="entry name" value="Hydrolase"/>
    <property type="match status" value="1"/>
</dbReference>
<evidence type="ECO:0000256" key="1">
    <source>
        <dbReference type="ARBA" id="ARBA00022801"/>
    </source>
</evidence>
<sequence>MQENFTIAQNDKLAALSIKIRTERNQKNGLSMDFSRFKLLTFDIVGTCIDFEKGVLDAVRRIGGEATANLSDDDIFKPYLDGRLRHYGRNSEVFYDVYKYVAAELGLVNTEAAARDFQLSVLEWPAFADSAQALARLRTRFRLVAMTNGDRTSFTAYDHRLGWPFHDSVTYDDAKCAKPDPRFFSHNLGRQSAFGFKQDEILHVAQSQYHDIGVARELGYSVCWIERRFDQEGYGGTPVPDKFTKPDFHFHSLGELADAVFGTR</sequence>
<dbReference type="Gene3D" id="3.40.50.1000">
    <property type="entry name" value="HAD superfamily/HAD-like"/>
    <property type="match status" value="1"/>
</dbReference>
<dbReference type="SFLD" id="SFLDS00003">
    <property type="entry name" value="Haloacid_Dehalogenase"/>
    <property type="match status" value="1"/>
</dbReference>
<dbReference type="KEGG" id="mmed:Mame_03251"/>
<dbReference type="GO" id="GO:0018785">
    <property type="term" value="F:haloacetate dehalogenase activity"/>
    <property type="evidence" value="ECO:0007669"/>
    <property type="project" value="UniProtKB-EC"/>
</dbReference>
<dbReference type="SUPFAM" id="SSF56784">
    <property type="entry name" value="HAD-like"/>
    <property type="match status" value="1"/>
</dbReference>
<keyword evidence="3" id="KW-1185">Reference proteome</keyword>
<dbReference type="STRING" id="1122214.Mame_03251"/>
<gene>
    <name evidence="2" type="primary">dehH2</name>
    <name evidence="2" type="ORF">Mame_03251</name>
</gene>
<protein>
    <submittedName>
        <fullName evidence="2">Haloacetate dehalogenase H-2</fullName>
        <ecNumber evidence="2">3.8.1.3</ecNumber>
    </submittedName>
</protein>
<dbReference type="Proteomes" id="UP000191135">
    <property type="component" value="Chromosome"/>
</dbReference>
<dbReference type="EC" id="3.8.1.3" evidence="2"/>
<organism evidence="2 3">
    <name type="scientific">Martelella mediterranea DSM 17316</name>
    <dbReference type="NCBI Taxonomy" id="1122214"/>
    <lineage>
        <taxon>Bacteria</taxon>
        <taxon>Pseudomonadati</taxon>
        <taxon>Pseudomonadota</taxon>
        <taxon>Alphaproteobacteria</taxon>
        <taxon>Hyphomicrobiales</taxon>
        <taxon>Aurantimonadaceae</taxon>
        <taxon>Martelella</taxon>
    </lineage>
</organism>
<evidence type="ECO:0000313" key="2">
    <source>
        <dbReference type="EMBL" id="AQZ52561.1"/>
    </source>
</evidence>
<accession>A0A1U9Z4E0</accession>
<dbReference type="eggNOG" id="COG1011">
    <property type="taxonomic scope" value="Bacteria"/>
</dbReference>
<reference evidence="2 3" key="1">
    <citation type="submission" date="2017-03" db="EMBL/GenBank/DDBJ databases">
        <title>Foreign affairs: Plasmid Transfer between Roseobacters and Rhizobia.</title>
        <authorList>
            <person name="Bartling P."/>
            <person name="Bunk B."/>
            <person name="Overmann J."/>
            <person name="Brinkmann H."/>
            <person name="Petersen J."/>
        </authorList>
    </citation>
    <scope>NUCLEOTIDE SEQUENCE [LARGE SCALE GENOMIC DNA]</scope>
    <source>
        <strain evidence="2 3">MACL11</strain>
    </source>
</reference>